<dbReference type="AlphaFoldDB" id="X1BFF6"/>
<protein>
    <submittedName>
        <fullName evidence="1">Uncharacterized protein</fullName>
    </submittedName>
</protein>
<sequence length="29" mass="3374">PLVRIKTVVKLFMSQITVKRVPMVRAYLS</sequence>
<dbReference type="EMBL" id="BART01016297">
    <property type="protein sequence ID" value="GAG79937.1"/>
    <property type="molecule type" value="Genomic_DNA"/>
</dbReference>
<feature type="non-terminal residue" evidence="1">
    <location>
        <position position="1"/>
    </location>
</feature>
<comment type="caution">
    <text evidence="1">The sequence shown here is derived from an EMBL/GenBank/DDBJ whole genome shotgun (WGS) entry which is preliminary data.</text>
</comment>
<proteinExistence type="predicted"/>
<accession>X1BFF6</accession>
<gene>
    <name evidence="1" type="ORF">S01H4_31387</name>
</gene>
<name>X1BFF6_9ZZZZ</name>
<organism evidence="1">
    <name type="scientific">marine sediment metagenome</name>
    <dbReference type="NCBI Taxonomy" id="412755"/>
    <lineage>
        <taxon>unclassified sequences</taxon>
        <taxon>metagenomes</taxon>
        <taxon>ecological metagenomes</taxon>
    </lineage>
</organism>
<reference evidence="1" key="1">
    <citation type="journal article" date="2014" name="Front. Microbiol.">
        <title>High frequency of phylogenetically diverse reductive dehalogenase-homologous genes in deep subseafloor sedimentary metagenomes.</title>
        <authorList>
            <person name="Kawai M."/>
            <person name="Futagami T."/>
            <person name="Toyoda A."/>
            <person name="Takaki Y."/>
            <person name="Nishi S."/>
            <person name="Hori S."/>
            <person name="Arai W."/>
            <person name="Tsubouchi T."/>
            <person name="Morono Y."/>
            <person name="Uchiyama I."/>
            <person name="Ito T."/>
            <person name="Fujiyama A."/>
            <person name="Inagaki F."/>
            <person name="Takami H."/>
        </authorList>
    </citation>
    <scope>NUCLEOTIDE SEQUENCE</scope>
    <source>
        <strain evidence="1">Expedition CK06-06</strain>
    </source>
</reference>
<evidence type="ECO:0000313" key="1">
    <source>
        <dbReference type="EMBL" id="GAG79937.1"/>
    </source>
</evidence>